<dbReference type="Gene3D" id="1.10.10.10">
    <property type="entry name" value="Winged helix-like DNA-binding domain superfamily/Winged helix DNA-binding domain"/>
    <property type="match status" value="1"/>
</dbReference>
<dbReference type="PATRIC" id="fig|1441095.3.peg.910"/>
<dbReference type="Proteomes" id="UP000067625">
    <property type="component" value="Chromosome"/>
</dbReference>
<protein>
    <recommendedName>
        <fullName evidence="2">RNA polymerase sigma factor SigS</fullName>
    </recommendedName>
</protein>
<evidence type="ECO:0000256" key="3">
    <source>
        <dbReference type="ARBA" id="ARBA00023015"/>
    </source>
</evidence>
<dbReference type="SUPFAM" id="SSF46894">
    <property type="entry name" value="C-terminal effector domain of the bipartite response regulators"/>
    <property type="match status" value="1"/>
</dbReference>
<dbReference type="GO" id="GO:0003700">
    <property type="term" value="F:DNA-binding transcription factor activity"/>
    <property type="evidence" value="ECO:0007669"/>
    <property type="project" value="InterPro"/>
</dbReference>
<evidence type="ECO:0000259" key="6">
    <source>
        <dbReference type="Pfam" id="PF04542"/>
    </source>
</evidence>
<proteinExistence type="inferred from homology"/>
<dbReference type="EMBL" id="CP012600">
    <property type="protein sequence ID" value="ALC84094.1"/>
    <property type="molecule type" value="Genomic_DNA"/>
</dbReference>
<feature type="domain" description="RNA polymerase sigma-70 region 2" evidence="6">
    <location>
        <begin position="4"/>
        <end position="61"/>
    </location>
</feature>
<keyword evidence="4" id="KW-0804">Transcription</keyword>
<evidence type="ECO:0000256" key="4">
    <source>
        <dbReference type="ARBA" id="ARBA00023163"/>
    </source>
</evidence>
<dbReference type="GO" id="GO:0006352">
    <property type="term" value="P:DNA-templated transcription initiation"/>
    <property type="evidence" value="ECO:0007669"/>
    <property type="project" value="InterPro"/>
</dbReference>
<dbReference type="AlphaFoldDB" id="A0A0M5JCK5"/>
<keyword evidence="8" id="KW-1185">Reference proteome</keyword>
<dbReference type="STRING" id="1441095.AM592_04135"/>
<name>A0A0M5JCK5_9BACI</name>
<reference evidence="8" key="1">
    <citation type="submission" date="2015-08" db="EMBL/GenBank/DDBJ databases">
        <title>Genome sequencing project for genomic taxonomy and phylogenomics of Bacillus-like bacteria.</title>
        <authorList>
            <person name="Liu B."/>
            <person name="Wang J."/>
            <person name="Zhu Y."/>
            <person name="Liu G."/>
            <person name="Chen Q."/>
            <person name="Chen Z."/>
            <person name="Lan J."/>
            <person name="Che J."/>
            <person name="Ge C."/>
            <person name="Shi H."/>
            <person name="Pan Z."/>
            <person name="Liu X."/>
        </authorList>
    </citation>
    <scope>NUCLEOTIDE SEQUENCE [LARGE SCALE GENOMIC DNA]</scope>
    <source>
        <strain evidence="8">FJAT-4402</strain>
    </source>
</reference>
<organism evidence="7 8">
    <name type="scientific">Bacillus gobiensis</name>
    <dbReference type="NCBI Taxonomy" id="1441095"/>
    <lineage>
        <taxon>Bacteria</taxon>
        <taxon>Bacillati</taxon>
        <taxon>Bacillota</taxon>
        <taxon>Bacilli</taxon>
        <taxon>Bacillales</taxon>
        <taxon>Bacillaceae</taxon>
        <taxon>Bacillus</taxon>
    </lineage>
</organism>
<dbReference type="Gene3D" id="1.10.1740.10">
    <property type="match status" value="1"/>
</dbReference>
<dbReference type="InterPro" id="IPR014284">
    <property type="entry name" value="RNA_pol_sigma-70_dom"/>
</dbReference>
<dbReference type="InterPro" id="IPR013325">
    <property type="entry name" value="RNA_pol_sigma_r2"/>
</dbReference>
<gene>
    <name evidence="7" type="ORF">AM592_04135</name>
</gene>
<evidence type="ECO:0000256" key="5">
    <source>
        <dbReference type="ARBA" id="ARBA00024701"/>
    </source>
</evidence>
<dbReference type="Pfam" id="PF04542">
    <property type="entry name" value="Sigma70_r2"/>
    <property type="match status" value="1"/>
</dbReference>
<reference evidence="7 8" key="2">
    <citation type="journal article" date="2016" name="Int. J. Syst. Evol. Microbiol.">
        <title>Bacillus gobiensis sp. nov., isolated from a soil sample.</title>
        <authorList>
            <person name="Liu B."/>
            <person name="Liu G.H."/>
            <person name="Cetin S."/>
            <person name="Schumann P."/>
            <person name="Pan Z.Z."/>
            <person name="Chen Q.Q."/>
        </authorList>
    </citation>
    <scope>NUCLEOTIDE SEQUENCE [LARGE SCALE GENOMIC DNA]</scope>
    <source>
        <strain evidence="7 8">FJAT-4402</strain>
    </source>
</reference>
<dbReference type="GO" id="GO:0003677">
    <property type="term" value="F:DNA binding"/>
    <property type="evidence" value="ECO:0007669"/>
    <property type="project" value="InterPro"/>
</dbReference>
<dbReference type="NCBIfam" id="TIGR02937">
    <property type="entry name" value="sigma70-ECF"/>
    <property type="match status" value="1"/>
</dbReference>
<accession>A0A0M5JCK5</accession>
<dbReference type="InterPro" id="IPR016032">
    <property type="entry name" value="Sig_transdc_resp-reg_C-effctor"/>
</dbReference>
<sequence>MIFYLLKHLNIYKDRDEYIQIAYIALWECTIAFDPKKGNFSSFAFASVRGKLINELKRRRKHEERNEYKEVAASYYETPFIELVDEWERKAEEKKLTDLQKKWLFSAIRGETLQEIAERNNCSVAAVKSWRKQALKKLGIKRKQK</sequence>
<comment type="function">
    <text evidence="5">Sigma factors are initiation factors that promote the attachment of RNA polymerase to specific initiation sites and are then released. Sigma-S contributes to the protection against external stress, thus playing a role in cellular fitness and survival.</text>
</comment>
<comment type="similarity">
    <text evidence="1">Belongs to the sigma-70 factor family.</text>
</comment>
<dbReference type="SUPFAM" id="SSF88946">
    <property type="entry name" value="Sigma2 domain of RNA polymerase sigma factors"/>
    <property type="match status" value="1"/>
</dbReference>
<dbReference type="InterPro" id="IPR036388">
    <property type="entry name" value="WH-like_DNA-bd_sf"/>
</dbReference>
<keyword evidence="3" id="KW-0805">Transcription regulation</keyword>
<evidence type="ECO:0000256" key="2">
    <source>
        <dbReference type="ARBA" id="ARBA00021245"/>
    </source>
</evidence>
<dbReference type="InterPro" id="IPR007627">
    <property type="entry name" value="RNA_pol_sigma70_r2"/>
</dbReference>
<evidence type="ECO:0000256" key="1">
    <source>
        <dbReference type="ARBA" id="ARBA00007788"/>
    </source>
</evidence>
<evidence type="ECO:0000313" key="8">
    <source>
        <dbReference type="Proteomes" id="UP000067625"/>
    </source>
</evidence>
<evidence type="ECO:0000313" key="7">
    <source>
        <dbReference type="EMBL" id="ALC84094.1"/>
    </source>
</evidence>